<comment type="similarity">
    <text evidence="1">Belongs to the apolipoprotein L family.</text>
</comment>
<evidence type="ECO:0000313" key="3">
    <source>
        <dbReference type="Ensembl" id="ENSMMMP00000018961.1"/>
    </source>
</evidence>
<dbReference type="GO" id="GO:0016020">
    <property type="term" value="C:membrane"/>
    <property type="evidence" value="ECO:0007669"/>
    <property type="project" value="TreeGrafter"/>
</dbReference>
<dbReference type="PANTHER" id="PTHR14096:SF7">
    <property type="entry name" value="APOLIPOPROTEIN L6"/>
    <property type="match status" value="1"/>
</dbReference>
<protein>
    <submittedName>
        <fullName evidence="3">Uncharacterized protein</fullName>
    </submittedName>
</protein>
<dbReference type="AlphaFoldDB" id="A0A8C5ZTA9"/>
<dbReference type="GO" id="GO:0005576">
    <property type="term" value="C:extracellular region"/>
    <property type="evidence" value="ECO:0007669"/>
    <property type="project" value="InterPro"/>
</dbReference>
<reference evidence="3" key="2">
    <citation type="submission" date="2025-09" db="UniProtKB">
        <authorList>
            <consortium name="Ensembl"/>
        </authorList>
    </citation>
    <scope>IDENTIFICATION</scope>
</reference>
<organism evidence="3 4">
    <name type="scientific">Marmota marmota marmota</name>
    <name type="common">Alpine marmot</name>
    <dbReference type="NCBI Taxonomy" id="9994"/>
    <lineage>
        <taxon>Eukaryota</taxon>
        <taxon>Metazoa</taxon>
        <taxon>Chordata</taxon>
        <taxon>Craniata</taxon>
        <taxon>Vertebrata</taxon>
        <taxon>Euteleostomi</taxon>
        <taxon>Mammalia</taxon>
        <taxon>Eutheria</taxon>
        <taxon>Euarchontoglires</taxon>
        <taxon>Glires</taxon>
        <taxon>Rodentia</taxon>
        <taxon>Sciuromorpha</taxon>
        <taxon>Sciuridae</taxon>
        <taxon>Xerinae</taxon>
        <taxon>Marmotini</taxon>
        <taxon>Marmota</taxon>
    </lineage>
</organism>
<sequence length="399" mass="43904">MKICQMKKTYFLKYHREQFLKDFPKWKQEQEKIIRELHARADEVDTTHEQTNKINMVAHTTAVFSRAMSFLGIALAPLTTRGSLTLSAAGKTLGAAAGITSDVTNLIEGSCNKKVKAQATGHEPTSEPEFEQVDEKSIFTAITNIMDKFQDTSKSLRKSRRAYRVAQAKPSLAKAAKYRLTGGKVSGKTSKYVQKAFDGTPLGMTKSALLEGGAETAVHLVRDLCNLSDTWKKLKDGDRAQGAKELRAQAQELEKLVTQYSHHYERLQQVSSGCWKGALAQIHGNQGCPEGFKGVCACECGSEVCMDVLEDIAYGGPEGPNCKRFPWRWQSCTDLVTCSLSLKAPLGPCARKSIFLALHRRSLSHMECSGLSYVPLKLFIKRLSPVRHAGGGAWGGDEG</sequence>
<evidence type="ECO:0000256" key="1">
    <source>
        <dbReference type="ARBA" id="ARBA00010090"/>
    </source>
</evidence>
<evidence type="ECO:0000313" key="4">
    <source>
        <dbReference type="Proteomes" id="UP000694407"/>
    </source>
</evidence>
<keyword evidence="4" id="KW-1185">Reference proteome</keyword>
<evidence type="ECO:0000256" key="2">
    <source>
        <dbReference type="SAM" id="Coils"/>
    </source>
</evidence>
<reference evidence="3" key="1">
    <citation type="submission" date="2025-08" db="UniProtKB">
        <authorList>
            <consortium name="Ensembl"/>
        </authorList>
    </citation>
    <scope>IDENTIFICATION</scope>
</reference>
<proteinExistence type="inferred from homology"/>
<dbReference type="GO" id="GO:0008289">
    <property type="term" value="F:lipid binding"/>
    <property type="evidence" value="ECO:0007669"/>
    <property type="project" value="InterPro"/>
</dbReference>
<dbReference type="Proteomes" id="UP000694407">
    <property type="component" value="Unplaced"/>
</dbReference>
<dbReference type="Ensembl" id="ENSMMMT00000021546.1">
    <property type="protein sequence ID" value="ENSMMMP00000018961.1"/>
    <property type="gene ID" value="ENSMMMG00000016786.1"/>
</dbReference>
<dbReference type="InterPro" id="IPR008405">
    <property type="entry name" value="ApoL"/>
</dbReference>
<dbReference type="GeneTree" id="ENSGT01030000234599"/>
<feature type="coiled-coil region" evidence="2">
    <location>
        <begin position="243"/>
        <end position="270"/>
    </location>
</feature>
<dbReference type="GO" id="GO:0042157">
    <property type="term" value="P:lipoprotein metabolic process"/>
    <property type="evidence" value="ECO:0007669"/>
    <property type="project" value="InterPro"/>
</dbReference>
<accession>A0A8C5ZTA9</accession>
<dbReference type="PANTHER" id="PTHR14096">
    <property type="entry name" value="APOLIPOPROTEIN L"/>
    <property type="match status" value="1"/>
</dbReference>
<name>A0A8C5ZTA9_MARMA</name>
<dbReference type="GO" id="GO:0006869">
    <property type="term" value="P:lipid transport"/>
    <property type="evidence" value="ECO:0007669"/>
    <property type="project" value="InterPro"/>
</dbReference>
<keyword evidence="2" id="KW-0175">Coiled coil</keyword>
<dbReference type="Pfam" id="PF05461">
    <property type="entry name" value="ApoL"/>
    <property type="match status" value="1"/>
</dbReference>